<dbReference type="SUPFAM" id="SSF55729">
    <property type="entry name" value="Acyl-CoA N-acyltransferases (Nat)"/>
    <property type="match status" value="1"/>
</dbReference>
<comment type="caution">
    <text evidence="2">The sequence shown here is derived from an EMBL/GenBank/DDBJ whole genome shotgun (WGS) entry which is preliminary data.</text>
</comment>
<evidence type="ECO:0000259" key="1">
    <source>
        <dbReference type="PROSITE" id="PS51186"/>
    </source>
</evidence>
<evidence type="ECO:0000313" key="3">
    <source>
        <dbReference type="Proteomes" id="UP000584824"/>
    </source>
</evidence>
<feature type="domain" description="N-acetyltransferase" evidence="1">
    <location>
        <begin position="13"/>
        <end position="184"/>
    </location>
</feature>
<dbReference type="PROSITE" id="PS51186">
    <property type="entry name" value="GNAT"/>
    <property type="match status" value="1"/>
</dbReference>
<organism evidence="2 3">
    <name type="scientific">Allorhizobium borbori</name>
    <dbReference type="NCBI Taxonomy" id="485907"/>
    <lineage>
        <taxon>Bacteria</taxon>
        <taxon>Pseudomonadati</taxon>
        <taxon>Pseudomonadota</taxon>
        <taxon>Alphaproteobacteria</taxon>
        <taxon>Hyphomicrobiales</taxon>
        <taxon>Rhizobiaceae</taxon>
        <taxon>Rhizobium/Agrobacterium group</taxon>
        <taxon>Allorhizobium</taxon>
    </lineage>
</organism>
<protein>
    <submittedName>
        <fullName evidence="2">RimJ/RimL family protein N-acetyltransferase</fullName>
    </submittedName>
</protein>
<sequence length="197" mass="22424">MSNTGDILETERLRVRNWQESDRPLFYEINSDPKVMEFFPHRRSVEEADAFMGKVASEIATTGYGAYALALKDTDEPIGFCALMPAAMPGLFPEETIEIGWRLAVRFWGKGYVTEAARTLLDYAFDVKKLDAVVSFAVPANRRSTAVMERLGLTRMPAMDFDHPRVPDTHPHLKRHVFYAITRKAWLKRRKGAPTSD</sequence>
<dbReference type="PANTHER" id="PTHR43792:SF1">
    <property type="entry name" value="N-ACETYLTRANSFERASE DOMAIN-CONTAINING PROTEIN"/>
    <property type="match status" value="1"/>
</dbReference>
<dbReference type="InterPro" id="IPR000182">
    <property type="entry name" value="GNAT_dom"/>
</dbReference>
<reference evidence="2 3" key="1">
    <citation type="submission" date="2020-08" db="EMBL/GenBank/DDBJ databases">
        <title>Genomic Encyclopedia of Type Strains, Phase IV (KMG-IV): sequencing the most valuable type-strain genomes for metagenomic binning, comparative biology and taxonomic classification.</title>
        <authorList>
            <person name="Goeker M."/>
        </authorList>
    </citation>
    <scope>NUCLEOTIDE SEQUENCE [LARGE SCALE GENOMIC DNA]</scope>
    <source>
        <strain evidence="2 3">DSM 26385</strain>
    </source>
</reference>
<name>A0A7W6K3I9_9HYPH</name>
<dbReference type="AlphaFoldDB" id="A0A7W6K3I9"/>
<dbReference type="InterPro" id="IPR016181">
    <property type="entry name" value="Acyl_CoA_acyltransferase"/>
</dbReference>
<proteinExistence type="predicted"/>
<keyword evidence="3" id="KW-1185">Reference proteome</keyword>
<dbReference type="GO" id="GO:0016747">
    <property type="term" value="F:acyltransferase activity, transferring groups other than amino-acyl groups"/>
    <property type="evidence" value="ECO:0007669"/>
    <property type="project" value="InterPro"/>
</dbReference>
<accession>A0A7W6K3I9</accession>
<keyword evidence="2" id="KW-0808">Transferase</keyword>
<gene>
    <name evidence="2" type="ORF">GGQ66_001955</name>
</gene>
<dbReference type="RefSeq" id="WP_183791903.1">
    <property type="nucleotide sequence ID" value="NZ_JACIDU010000007.1"/>
</dbReference>
<dbReference type="Pfam" id="PF13302">
    <property type="entry name" value="Acetyltransf_3"/>
    <property type="match status" value="1"/>
</dbReference>
<evidence type="ECO:0000313" key="2">
    <source>
        <dbReference type="EMBL" id="MBB4103397.1"/>
    </source>
</evidence>
<dbReference type="Gene3D" id="3.40.630.30">
    <property type="match status" value="1"/>
</dbReference>
<dbReference type="PANTHER" id="PTHR43792">
    <property type="entry name" value="GNAT FAMILY, PUTATIVE (AFU_ORTHOLOGUE AFUA_3G00765)-RELATED-RELATED"/>
    <property type="match status" value="1"/>
</dbReference>
<dbReference type="Proteomes" id="UP000584824">
    <property type="component" value="Unassembled WGS sequence"/>
</dbReference>
<dbReference type="InterPro" id="IPR051531">
    <property type="entry name" value="N-acetyltransferase"/>
</dbReference>
<dbReference type="EMBL" id="JACIDU010000007">
    <property type="protein sequence ID" value="MBB4103397.1"/>
    <property type="molecule type" value="Genomic_DNA"/>
</dbReference>